<dbReference type="SUPFAM" id="SSF56112">
    <property type="entry name" value="Protein kinase-like (PK-like)"/>
    <property type="match status" value="1"/>
</dbReference>
<evidence type="ECO:0000259" key="2">
    <source>
        <dbReference type="Pfam" id="PF01636"/>
    </source>
</evidence>
<protein>
    <submittedName>
        <fullName evidence="3">Phosphotransferase</fullName>
    </submittedName>
</protein>
<dbReference type="AlphaFoldDB" id="A0ABD5VZE2"/>
<gene>
    <name evidence="3" type="ORF">ACFQQG_11055</name>
</gene>
<feature type="region of interest" description="Disordered" evidence="1">
    <location>
        <begin position="118"/>
        <end position="142"/>
    </location>
</feature>
<dbReference type="EMBL" id="JBHSZI010000001">
    <property type="protein sequence ID" value="MFC7058618.1"/>
    <property type="molecule type" value="Genomic_DNA"/>
</dbReference>
<evidence type="ECO:0000313" key="3">
    <source>
        <dbReference type="EMBL" id="MFC7058618.1"/>
    </source>
</evidence>
<evidence type="ECO:0000256" key="1">
    <source>
        <dbReference type="SAM" id="MobiDB-lite"/>
    </source>
</evidence>
<dbReference type="Gene3D" id="3.30.200.20">
    <property type="entry name" value="Phosphorylase Kinase, domain 1"/>
    <property type="match status" value="1"/>
</dbReference>
<dbReference type="RefSeq" id="WP_382185544.1">
    <property type="nucleotide sequence ID" value="NZ_JBHSZI010000001.1"/>
</dbReference>
<dbReference type="Proteomes" id="UP001596445">
    <property type="component" value="Unassembled WGS sequence"/>
</dbReference>
<proteinExistence type="predicted"/>
<keyword evidence="4" id="KW-1185">Reference proteome</keyword>
<reference evidence="3 4" key="1">
    <citation type="journal article" date="2019" name="Int. J. Syst. Evol. Microbiol.">
        <title>The Global Catalogue of Microorganisms (GCM) 10K type strain sequencing project: providing services to taxonomists for standard genome sequencing and annotation.</title>
        <authorList>
            <consortium name="The Broad Institute Genomics Platform"/>
            <consortium name="The Broad Institute Genome Sequencing Center for Infectious Disease"/>
            <person name="Wu L."/>
            <person name="Ma J."/>
        </authorList>
    </citation>
    <scope>NUCLEOTIDE SEQUENCE [LARGE SCALE GENOMIC DNA]</scope>
    <source>
        <strain evidence="3 4">JCM 30072</strain>
    </source>
</reference>
<organism evidence="3 4">
    <name type="scientific">Halovenus salina</name>
    <dbReference type="NCBI Taxonomy" id="1510225"/>
    <lineage>
        <taxon>Archaea</taxon>
        <taxon>Methanobacteriati</taxon>
        <taxon>Methanobacteriota</taxon>
        <taxon>Stenosarchaea group</taxon>
        <taxon>Halobacteria</taxon>
        <taxon>Halobacteriales</taxon>
        <taxon>Haloarculaceae</taxon>
        <taxon>Halovenus</taxon>
    </lineage>
</organism>
<dbReference type="InterPro" id="IPR002575">
    <property type="entry name" value="Aminoglycoside_PTrfase"/>
</dbReference>
<feature type="compositionally biased region" description="Low complexity" evidence="1">
    <location>
        <begin position="129"/>
        <end position="142"/>
    </location>
</feature>
<name>A0ABD5VZE2_9EURY</name>
<feature type="domain" description="Aminoglycoside phosphotransferase" evidence="2">
    <location>
        <begin position="18"/>
        <end position="113"/>
    </location>
</feature>
<dbReference type="Pfam" id="PF01636">
    <property type="entry name" value="APH"/>
    <property type="match status" value="1"/>
</dbReference>
<comment type="caution">
    <text evidence="3">The sequence shown here is derived from an EMBL/GenBank/DDBJ whole genome shotgun (WGS) entry which is preliminary data.</text>
</comment>
<accession>A0ABD5VZE2</accession>
<sequence length="164" mass="17115">MDTTRIERALGTTVRSLSELDGGMIGTVHRVALEDGRTVVAKTGETPLSVEARMLQYLDASGLPVPAVLAASDNLLVLTHVPGDSEITPAVERDAADHLAALHETTADRFGFPFATLTGTVTQPNPGPTTGRASTSTTGSSTSASCVSMLAHSIRRSTGGWRPF</sequence>
<dbReference type="InterPro" id="IPR011009">
    <property type="entry name" value="Kinase-like_dom_sf"/>
</dbReference>
<evidence type="ECO:0000313" key="4">
    <source>
        <dbReference type="Proteomes" id="UP001596445"/>
    </source>
</evidence>